<proteinExistence type="predicted"/>
<dbReference type="STRING" id="5888.A0E2P6"/>
<dbReference type="FunFam" id="1.10.8.270:FF:000016">
    <property type="entry name" value="TBC1 domain family member 2A"/>
    <property type="match status" value="1"/>
</dbReference>
<dbReference type="SUPFAM" id="SSF47923">
    <property type="entry name" value="Ypt/Rab-GAP domain of gyp1p"/>
    <property type="match status" value="2"/>
</dbReference>
<keyword evidence="1" id="KW-1133">Transmembrane helix</keyword>
<organism evidence="3 4">
    <name type="scientific">Paramecium tetraurelia</name>
    <dbReference type="NCBI Taxonomy" id="5888"/>
    <lineage>
        <taxon>Eukaryota</taxon>
        <taxon>Sar</taxon>
        <taxon>Alveolata</taxon>
        <taxon>Ciliophora</taxon>
        <taxon>Intramacronucleata</taxon>
        <taxon>Oligohymenophorea</taxon>
        <taxon>Peniculida</taxon>
        <taxon>Parameciidae</taxon>
        <taxon>Paramecium</taxon>
    </lineage>
</organism>
<dbReference type="Gene3D" id="1.10.8.270">
    <property type="entry name" value="putative rabgap domain of human tbc1 domain family member 14 like domains"/>
    <property type="match status" value="1"/>
</dbReference>
<dbReference type="PANTHER" id="PTHR47219">
    <property type="entry name" value="RAB GTPASE-ACTIVATING PROTEIN 1-LIKE"/>
    <property type="match status" value="1"/>
</dbReference>
<keyword evidence="1" id="KW-0812">Transmembrane</keyword>
<dbReference type="SMART" id="SM00164">
    <property type="entry name" value="TBC"/>
    <property type="match status" value="1"/>
</dbReference>
<dbReference type="OrthoDB" id="298775at2759"/>
<gene>
    <name evidence="3" type="ORF">GSPATT00022735001</name>
</gene>
<keyword evidence="4" id="KW-1185">Reference proteome</keyword>
<dbReference type="PROSITE" id="PS50086">
    <property type="entry name" value="TBC_RABGAP"/>
    <property type="match status" value="1"/>
</dbReference>
<evidence type="ECO:0000259" key="2">
    <source>
        <dbReference type="PROSITE" id="PS50086"/>
    </source>
</evidence>
<dbReference type="InterPro" id="IPR035969">
    <property type="entry name" value="Rab-GAP_TBC_sf"/>
</dbReference>
<evidence type="ECO:0000313" key="4">
    <source>
        <dbReference type="Proteomes" id="UP000000600"/>
    </source>
</evidence>
<dbReference type="RefSeq" id="XP_001456960.1">
    <property type="nucleotide sequence ID" value="XM_001456923.1"/>
</dbReference>
<dbReference type="OMA" id="NINWVLL"/>
<dbReference type="Proteomes" id="UP000000600">
    <property type="component" value="Unassembled WGS sequence"/>
</dbReference>
<accession>A0E2P6</accession>
<evidence type="ECO:0000313" key="3">
    <source>
        <dbReference type="EMBL" id="CAK89563.1"/>
    </source>
</evidence>
<dbReference type="GO" id="GO:0005096">
    <property type="term" value="F:GTPase activator activity"/>
    <property type="evidence" value="ECO:0000318"/>
    <property type="project" value="GO_Central"/>
</dbReference>
<dbReference type="EMBL" id="CT868655">
    <property type="protein sequence ID" value="CAK89563.1"/>
    <property type="molecule type" value="Genomic_DNA"/>
</dbReference>
<reference evidence="3 4" key="1">
    <citation type="journal article" date="2006" name="Nature">
        <title>Global trends of whole-genome duplications revealed by the ciliate Paramecium tetraurelia.</title>
        <authorList>
            <consortium name="Genoscope"/>
            <person name="Aury J.-M."/>
            <person name="Jaillon O."/>
            <person name="Duret L."/>
            <person name="Noel B."/>
            <person name="Jubin C."/>
            <person name="Porcel B.M."/>
            <person name="Segurens B."/>
            <person name="Daubin V."/>
            <person name="Anthouard V."/>
            <person name="Aiach N."/>
            <person name="Arnaiz O."/>
            <person name="Billaut A."/>
            <person name="Beisson J."/>
            <person name="Blanc I."/>
            <person name="Bouhouche K."/>
            <person name="Camara F."/>
            <person name="Duharcourt S."/>
            <person name="Guigo R."/>
            <person name="Gogendeau D."/>
            <person name="Katinka M."/>
            <person name="Keller A.-M."/>
            <person name="Kissmehl R."/>
            <person name="Klotz C."/>
            <person name="Koll F."/>
            <person name="Le Moue A."/>
            <person name="Lepere C."/>
            <person name="Malinsky S."/>
            <person name="Nowacki M."/>
            <person name="Nowak J.K."/>
            <person name="Plattner H."/>
            <person name="Poulain J."/>
            <person name="Ruiz F."/>
            <person name="Serrano V."/>
            <person name="Zagulski M."/>
            <person name="Dessen P."/>
            <person name="Betermier M."/>
            <person name="Weissenbach J."/>
            <person name="Scarpelli C."/>
            <person name="Schachter V."/>
            <person name="Sperling L."/>
            <person name="Meyer E."/>
            <person name="Cohen J."/>
            <person name="Wincker P."/>
        </authorList>
    </citation>
    <scope>NUCLEOTIDE SEQUENCE [LARGE SCALE GENOMIC DNA]</scope>
    <source>
        <strain evidence="3 4">Stock d4-2</strain>
    </source>
</reference>
<name>A0E2P6_PARTE</name>
<evidence type="ECO:0000256" key="1">
    <source>
        <dbReference type="SAM" id="Phobius"/>
    </source>
</evidence>
<protein>
    <recommendedName>
        <fullName evidence="2">Rab-GAP TBC domain-containing protein</fullName>
    </recommendedName>
</protein>
<dbReference type="InParanoid" id="A0E2P6"/>
<dbReference type="Gene3D" id="1.10.472.80">
    <property type="entry name" value="Ypt/Rab-GAP domain of gyp1p, domain 3"/>
    <property type="match status" value="1"/>
</dbReference>
<dbReference type="InterPro" id="IPR050302">
    <property type="entry name" value="Rab_GAP_TBC_domain"/>
</dbReference>
<dbReference type="GeneID" id="5042745"/>
<dbReference type="Pfam" id="PF00566">
    <property type="entry name" value="RabGAP-TBC"/>
    <property type="match status" value="1"/>
</dbReference>
<keyword evidence="1" id="KW-0472">Membrane</keyword>
<dbReference type="InterPro" id="IPR000195">
    <property type="entry name" value="Rab-GAP-TBC_dom"/>
</dbReference>
<feature type="transmembrane region" description="Helical" evidence="1">
    <location>
        <begin position="287"/>
        <end position="311"/>
    </location>
</feature>
<sequence>MQKKPRKNLLIQRLNYIRDKQNDIYQKILNDEMKVDIQEALKMSIKDENNQLKPFRRDQLQIKAKSQNKPELVIEQINTHLKYLYTKECYCLEIKKTVKKLIKTGDFCDLNINWVLLELSGARVIKLQNKGVFQQLLEQKDKYPPELFEPIYLDSVRTLNHLDSIKKKQIEKQIETVLIAYSIRNPEIGYCQGQNFIVNYLINTLKFDLEDAFWTFTQILETIMPIDYYTNILSALTDQQILDYYIQEYIPELKTHFHKINLQSDFFTVQWYLCIFTNQVKPQLTNFIMLMLYIDGIKALTISALILLILLKNELLKFNQFSKLFRFIYQLMQSIIYSNMQTYIAISKYLNITISKSKLKNKPLILPEKKLELNQFVIFKVISQEKHQNAITIKQQIEIEKIPPCPKDQQVCNQVLLSNQFLRKSSSFYVYKHKDPPIMIKNYWDGNIFPEIQKSHELLILRQEHICMRKNSF</sequence>
<feature type="domain" description="Rab-GAP TBC" evidence="2">
    <location>
        <begin position="123"/>
        <end position="296"/>
    </location>
</feature>
<dbReference type="HOGENOM" id="CLU_578066_0_0_1"/>
<dbReference type="KEGG" id="ptm:GSPATT00022735001"/>
<dbReference type="eggNOG" id="KOG2058">
    <property type="taxonomic scope" value="Eukaryota"/>
</dbReference>
<dbReference type="PANTHER" id="PTHR47219:SF20">
    <property type="entry name" value="TBC1 DOMAIN FAMILY MEMBER 2B"/>
    <property type="match status" value="1"/>
</dbReference>
<dbReference type="AlphaFoldDB" id="A0E2P6"/>